<reference evidence="2" key="2">
    <citation type="submission" date="2022-06" db="UniProtKB">
        <authorList>
            <consortium name="EnsemblMetazoa"/>
        </authorList>
    </citation>
    <scope>IDENTIFICATION</scope>
    <source>
        <strain evidence="2">DF5081</strain>
    </source>
</reference>
<dbReference type="Proteomes" id="UP000005237">
    <property type="component" value="Unassembled WGS sequence"/>
</dbReference>
<organism evidence="2 3">
    <name type="scientific">Caenorhabditis japonica</name>
    <dbReference type="NCBI Taxonomy" id="281687"/>
    <lineage>
        <taxon>Eukaryota</taxon>
        <taxon>Metazoa</taxon>
        <taxon>Ecdysozoa</taxon>
        <taxon>Nematoda</taxon>
        <taxon>Chromadorea</taxon>
        <taxon>Rhabditida</taxon>
        <taxon>Rhabditina</taxon>
        <taxon>Rhabditomorpha</taxon>
        <taxon>Rhabditoidea</taxon>
        <taxon>Rhabditidae</taxon>
        <taxon>Peloderinae</taxon>
        <taxon>Caenorhabditis</taxon>
    </lineage>
</organism>
<feature type="compositionally biased region" description="Low complexity" evidence="1">
    <location>
        <begin position="138"/>
        <end position="150"/>
    </location>
</feature>
<name>A0A8R1EHS9_CAEJA</name>
<feature type="compositionally biased region" description="Basic and acidic residues" evidence="1">
    <location>
        <begin position="119"/>
        <end position="137"/>
    </location>
</feature>
<protein>
    <submittedName>
        <fullName evidence="2">Uncharacterized protein</fullName>
    </submittedName>
</protein>
<dbReference type="AlphaFoldDB" id="A0A8R1EHS9"/>
<evidence type="ECO:0000313" key="3">
    <source>
        <dbReference type="Proteomes" id="UP000005237"/>
    </source>
</evidence>
<evidence type="ECO:0000256" key="1">
    <source>
        <dbReference type="SAM" id="MobiDB-lite"/>
    </source>
</evidence>
<accession>A0A8R1EHS9</accession>
<feature type="compositionally biased region" description="Basic and acidic residues" evidence="1">
    <location>
        <begin position="186"/>
        <end position="197"/>
    </location>
</feature>
<feature type="compositionally biased region" description="Polar residues" evidence="1">
    <location>
        <begin position="64"/>
        <end position="79"/>
    </location>
</feature>
<proteinExistence type="predicted"/>
<evidence type="ECO:0000313" key="2">
    <source>
        <dbReference type="EnsemblMetazoa" id="CJA35203.1"/>
    </source>
</evidence>
<dbReference type="EnsemblMetazoa" id="CJA35203.1">
    <property type="protein sequence ID" value="CJA35203.1"/>
    <property type="gene ID" value="WBGene00211050"/>
</dbReference>
<sequence length="207" mass="22830">MEGPATLSLRCLSIPDHLIGASVRLHNRMPPPNKTTEKGTPGPDQEVPGGIHADQLASSAGRPDTSTASIKRASSNSANVRHDRYVYPHKPHSPRATEQPSTTSISATTASRSPSIERGVYREHHYIRTESQRERHTSTTSASGSVSQSTLHPDSDPQRHSSRHQRQPLRPTREGPQVRLPPPRTFEYKRIRVDPKKKGGGVRSRLA</sequence>
<feature type="region of interest" description="Disordered" evidence="1">
    <location>
        <begin position="23"/>
        <end position="207"/>
    </location>
</feature>
<keyword evidence="3" id="KW-1185">Reference proteome</keyword>
<reference evidence="3" key="1">
    <citation type="submission" date="2010-08" db="EMBL/GenBank/DDBJ databases">
        <authorList>
            <consortium name="Caenorhabditis japonica Sequencing Consortium"/>
            <person name="Wilson R.K."/>
        </authorList>
    </citation>
    <scope>NUCLEOTIDE SEQUENCE [LARGE SCALE GENOMIC DNA]</scope>
    <source>
        <strain evidence="3">DF5081</strain>
    </source>
</reference>
<feature type="compositionally biased region" description="Low complexity" evidence="1">
    <location>
        <begin position="100"/>
        <end position="116"/>
    </location>
</feature>